<name>T1FKL0_HELRO</name>
<evidence type="ECO:0000313" key="3">
    <source>
        <dbReference type="EMBL" id="ESN89948.1"/>
    </source>
</evidence>
<evidence type="ECO:0000259" key="2">
    <source>
        <dbReference type="PROSITE" id="PS50948"/>
    </source>
</evidence>
<dbReference type="GeneID" id="20208796"/>
<evidence type="ECO:0000256" key="1">
    <source>
        <dbReference type="SAM" id="SignalP"/>
    </source>
</evidence>
<dbReference type="InParanoid" id="T1FKL0"/>
<keyword evidence="1" id="KW-0732">Signal</keyword>
<dbReference type="PROSITE" id="PS50948">
    <property type="entry name" value="PAN"/>
    <property type="match status" value="1"/>
</dbReference>
<dbReference type="RefSeq" id="XP_009031924.1">
    <property type="nucleotide sequence ID" value="XM_009033676.1"/>
</dbReference>
<dbReference type="AlphaFoldDB" id="T1FKL0"/>
<organism evidence="6 7">
    <name type="scientific">Helobdella robusta</name>
    <name type="common">Californian leech</name>
    <dbReference type="NCBI Taxonomy" id="6412"/>
    <lineage>
        <taxon>Eukaryota</taxon>
        <taxon>Metazoa</taxon>
        <taxon>Spiralia</taxon>
        <taxon>Lophotrochozoa</taxon>
        <taxon>Annelida</taxon>
        <taxon>Clitellata</taxon>
        <taxon>Hirudinea</taxon>
        <taxon>Rhynchobdellida</taxon>
        <taxon>Glossiphoniidae</taxon>
        <taxon>Helobdella</taxon>
    </lineage>
</organism>
<evidence type="ECO:0000313" key="6">
    <source>
        <dbReference type="EnsemblMetazoa" id="HelroP184104"/>
    </source>
</evidence>
<protein>
    <recommendedName>
        <fullName evidence="2">Apple domain-containing protein</fullName>
    </recommendedName>
</protein>
<feature type="domain" description="Apple" evidence="2">
    <location>
        <begin position="24"/>
        <end position="98"/>
    </location>
</feature>
<feature type="chain" id="PRO_5011214033" description="Apple domain-containing protein" evidence="1">
    <location>
        <begin position="22"/>
        <end position="104"/>
    </location>
</feature>
<dbReference type="EMBL" id="KB097788">
    <property type="protein sequence ID" value="ESN89948.1"/>
    <property type="molecule type" value="Genomic_DNA"/>
</dbReference>
<feature type="signal peptide" evidence="1">
    <location>
        <begin position="1"/>
        <end position="21"/>
    </location>
</feature>
<sequence>MFKLAMFCAMLAALQLVSVLGKECFYEDPGYKMPDGIVDLIPGVTTAEGCKKYCRGVEGCREIQVVDGNKCFMKKMDVNFDWDDMLKNQPNVVYYWNCEEADYK</sequence>
<dbReference type="KEGG" id="hro:HELRODRAFT_182958"/>
<dbReference type="KEGG" id="hro:HELRODRAFT_184104"/>
<reference evidence="3 7" key="2">
    <citation type="journal article" date="2013" name="Nature">
        <title>Insights into bilaterian evolution from three spiralian genomes.</title>
        <authorList>
            <person name="Simakov O."/>
            <person name="Marletaz F."/>
            <person name="Cho S.J."/>
            <person name="Edsinger-Gonzales E."/>
            <person name="Havlak P."/>
            <person name="Hellsten U."/>
            <person name="Kuo D.H."/>
            <person name="Larsson T."/>
            <person name="Lv J."/>
            <person name="Arendt D."/>
            <person name="Savage R."/>
            <person name="Osoegawa K."/>
            <person name="de Jong P."/>
            <person name="Grimwood J."/>
            <person name="Chapman J.A."/>
            <person name="Shapiro H."/>
            <person name="Aerts A."/>
            <person name="Otillar R.P."/>
            <person name="Terry A.Y."/>
            <person name="Boore J.L."/>
            <person name="Grigoriev I.V."/>
            <person name="Lindberg D.R."/>
            <person name="Seaver E.C."/>
            <person name="Weisblat D.A."/>
            <person name="Putnam N.H."/>
            <person name="Rokhsar D.S."/>
        </authorList>
    </citation>
    <scope>NUCLEOTIDE SEQUENCE</scope>
</reference>
<dbReference type="CTD" id="20208796"/>
<dbReference type="EnsemblMetazoa" id="HelroT182958">
    <property type="protein sequence ID" value="HelroP182958"/>
    <property type="gene ID" value="HelroG182958"/>
</dbReference>
<dbReference type="EnsemblMetazoa" id="HelroT184104">
    <property type="protein sequence ID" value="HelroP184104"/>
    <property type="gene ID" value="HelroG184104"/>
</dbReference>
<reference evidence="7" key="1">
    <citation type="submission" date="2012-12" db="EMBL/GenBank/DDBJ databases">
        <authorList>
            <person name="Hellsten U."/>
            <person name="Grimwood J."/>
            <person name="Chapman J.A."/>
            <person name="Shapiro H."/>
            <person name="Aerts A."/>
            <person name="Otillar R.P."/>
            <person name="Terry A.Y."/>
            <person name="Boore J.L."/>
            <person name="Simakov O."/>
            <person name="Marletaz F."/>
            <person name="Cho S.-J."/>
            <person name="Edsinger-Gonzales E."/>
            <person name="Havlak P."/>
            <person name="Kuo D.-H."/>
            <person name="Larsson T."/>
            <person name="Lv J."/>
            <person name="Arendt D."/>
            <person name="Savage R."/>
            <person name="Osoegawa K."/>
            <person name="de Jong P."/>
            <person name="Lindberg D.R."/>
            <person name="Seaver E.C."/>
            <person name="Weisblat D.A."/>
            <person name="Putnam N.H."/>
            <person name="Grigoriev I.V."/>
            <person name="Rokhsar D.S."/>
        </authorList>
    </citation>
    <scope>NUCLEOTIDE SEQUENCE</scope>
</reference>
<dbReference type="SUPFAM" id="SSF57414">
    <property type="entry name" value="Hairpin loop containing domain-like"/>
    <property type="match status" value="1"/>
</dbReference>
<dbReference type="EMBL" id="AMQM01008492">
    <property type="status" value="NOT_ANNOTATED_CDS"/>
    <property type="molecule type" value="Genomic_DNA"/>
</dbReference>
<dbReference type="RefSeq" id="XP_009014045.1">
    <property type="nucleotide sequence ID" value="XM_009015797.1"/>
</dbReference>
<gene>
    <name evidence="6" type="primary">20209359</name>
    <name evidence="5" type="synonym">20208796</name>
    <name evidence="3" type="ORF">HELRODRAFT_182958</name>
    <name evidence="4" type="ORF">HELRODRAFT_184104</name>
</gene>
<keyword evidence="7" id="KW-1185">Reference proteome</keyword>
<dbReference type="CTD" id="20209359"/>
<dbReference type="GeneID" id="20209359"/>
<reference evidence="6" key="3">
    <citation type="submission" date="2015-06" db="UniProtKB">
        <authorList>
            <consortium name="EnsemblMetazoa"/>
        </authorList>
    </citation>
    <scope>IDENTIFICATION</scope>
</reference>
<proteinExistence type="predicted"/>
<dbReference type="Gene3D" id="3.50.4.10">
    <property type="entry name" value="Hepatocyte Growth Factor"/>
    <property type="match status" value="1"/>
</dbReference>
<dbReference type="Proteomes" id="UP000015101">
    <property type="component" value="Unassembled WGS sequence"/>
</dbReference>
<dbReference type="EMBL" id="AMQM01009222">
    <property type="status" value="NOT_ANNOTATED_CDS"/>
    <property type="molecule type" value="Genomic_DNA"/>
</dbReference>
<evidence type="ECO:0000313" key="7">
    <source>
        <dbReference type="Proteomes" id="UP000015101"/>
    </source>
</evidence>
<dbReference type="EMBL" id="KB096140">
    <property type="protein sequence ID" value="ESO07858.1"/>
    <property type="molecule type" value="Genomic_DNA"/>
</dbReference>
<dbReference type="InterPro" id="IPR003609">
    <property type="entry name" value="Pan_app"/>
</dbReference>
<dbReference type="HOGENOM" id="CLU_172778_0_0_1"/>
<evidence type="ECO:0000313" key="4">
    <source>
        <dbReference type="EMBL" id="ESO07858.1"/>
    </source>
</evidence>
<accession>T1FKL0</accession>
<evidence type="ECO:0000313" key="5">
    <source>
        <dbReference type="EnsemblMetazoa" id="HelroP182958"/>
    </source>
</evidence>